<keyword evidence="2" id="KW-1185">Reference proteome</keyword>
<dbReference type="AlphaFoldDB" id="A0A8J3GG99"/>
<reference evidence="1" key="2">
    <citation type="submission" date="2020-09" db="EMBL/GenBank/DDBJ databases">
        <authorList>
            <person name="Sun Q."/>
            <person name="Kim S."/>
        </authorList>
    </citation>
    <scope>NUCLEOTIDE SEQUENCE</scope>
    <source>
        <strain evidence="1">KCTC 12870</strain>
    </source>
</reference>
<sequence length="216" mass="22931">MSTTTNKALITAYSVGATLATTAVTEGVLINYTPVGDSFLAGDGSSQSVDRANISFDPGLGQINYSRVNTTNATTLNTLTVSPNYEFKPIVGSPETRDGEARTNLTYQTLLTSLGDTVDSGDTFDTVSELENKPNGFLGVQYSPLLGDTYYGWIKYSYNGTDVNVGTIVFETTPDLAVTVGAIPESSEVMMVLGGILTGGLLGVRRLRARKKEKTA</sequence>
<comment type="caution">
    <text evidence="1">The sequence shown here is derived from an EMBL/GenBank/DDBJ whole genome shotgun (WGS) entry which is preliminary data.</text>
</comment>
<name>A0A8J3GG99_9BACT</name>
<dbReference type="Proteomes" id="UP000642829">
    <property type="component" value="Unassembled WGS sequence"/>
</dbReference>
<evidence type="ECO:0000313" key="1">
    <source>
        <dbReference type="EMBL" id="GHC12203.1"/>
    </source>
</evidence>
<dbReference type="EMBL" id="BMXG01000028">
    <property type="protein sequence ID" value="GHC12203.1"/>
    <property type="molecule type" value="Genomic_DNA"/>
</dbReference>
<reference evidence="1" key="1">
    <citation type="journal article" date="2014" name="Int. J. Syst. Evol. Microbiol.">
        <title>Complete genome sequence of Corynebacterium casei LMG S-19264T (=DSM 44701T), isolated from a smear-ripened cheese.</title>
        <authorList>
            <consortium name="US DOE Joint Genome Institute (JGI-PGF)"/>
            <person name="Walter F."/>
            <person name="Albersmeier A."/>
            <person name="Kalinowski J."/>
            <person name="Ruckert C."/>
        </authorList>
    </citation>
    <scope>NUCLEOTIDE SEQUENCE</scope>
    <source>
        <strain evidence="1">KCTC 12870</strain>
    </source>
</reference>
<protein>
    <submittedName>
        <fullName evidence="1">Uncharacterized protein</fullName>
    </submittedName>
</protein>
<dbReference type="RefSeq" id="WP_189517114.1">
    <property type="nucleotide sequence ID" value="NZ_BMXG01000028.1"/>
</dbReference>
<organism evidence="1 2">
    <name type="scientific">Cerasicoccus arenae</name>
    <dbReference type="NCBI Taxonomy" id="424488"/>
    <lineage>
        <taxon>Bacteria</taxon>
        <taxon>Pseudomonadati</taxon>
        <taxon>Verrucomicrobiota</taxon>
        <taxon>Opitutia</taxon>
        <taxon>Puniceicoccales</taxon>
        <taxon>Cerasicoccaceae</taxon>
        <taxon>Cerasicoccus</taxon>
    </lineage>
</organism>
<proteinExistence type="predicted"/>
<gene>
    <name evidence="1" type="ORF">GCM10007047_31910</name>
</gene>
<accession>A0A8J3GG99</accession>
<evidence type="ECO:0000313" key="2">
    <source>
        <dbReference type="Proteomes" id="UP000642829"/>
    </source>
</evidence>